<reference evidence="4" key="1">
    <citation type="submission" date="2017-02" db="UniProtKB">
        <authorList>
            <consortium name="WormBaseParasite"/>
        </authorList>
    </citation>
    <scope>IDENTIFICATION</scope>
</reference>
<dbReference type="SUPFAM" id="SSF46689">
    <property type="entry name" value="Homeodomain-like"/>
    <property type="match status" value="1"/>
</dbReference>
<dbReference type="InterPro" id="IPR009057">
    <property type="entry name" value="Homeodomain-like_sf"/>
</dbReference>
<sequence length="77" mass="8952">MMKLHIEGVPTSEIATRLGISKWAVYSNLKRLEETVTMEDRSRSARPKTATALEVVKWIREKVRRIPRSSMRKLAQQ</sequence>
<dbReference type="WBParaSite" id="NBR_0000576401-mRNA-1">
    <property type="protein sequence ID" value="NBR_0000576401-mRNA-1"/>
    <property type="gene ID" value="NBR_0000576401"/>
</dbReference>
<comment type="subcellular location">
    <subcellularLocation>
        <location evidence="1">Nucleus</location>
    </subcellularLocation>
</comment>
<reference evidence="2 3" key="2">
    <citation type="submission" date="2018-11" db="EMBL/GenBank/DDBJ databases">
        <authorList>
            <consortium name="Pathogen Informatics"/>
        </authorList>
    </citation>
    <scope>NUCLEOTIDE SEQUENCE [LARGE SCALE GENOMIC DNA]</scope>
</reference>
<evidence type="ECO:0000256" key="1">
    <source>
        <dbReference type="ARBA" id="ARBA00004123"/>
    </source>
</evidence>
<accession>A0A0N4XT66</accession>
<organism evidence="4">
    <name type="scientific">Nippostrongylus brasiliensis</name>
    <name type="common">Rat hookworm</name>
    <dbReference type="NCBI Taxonomy" id="27835"/>
    <lineage>
        <taxon>Eukaryota</taxon>
        <taxon>Metazoa</taxon>
        <taxon>Ecdysozoa</taxon>
        <taxon>Nematoda</taxon>
        <taxon>Chromadorea</taxon>
        <taxon>Rhabditida</taxon>
        <taxon>Rhabditina</taxon>
        <taxon>Rhabditomorpha</taxon>
        <taxon>Strongyloidea</taxon>
        <taxon>Heligmosomidae</taxon>
        <taxon>Nippostrongylus</taxon>
    </lineage>
</organism>
<dbReference type="Gene3D" id="1.10.10.60">
    <property type="entry name" value="Homeodomain-like"/>
    <property type="match status" value="1"/>
</dbReference>
<proteinExistence type="predicted"/>
<evidence type="ECO:0000313" key="3">
    <source>
        <dbReference type="Proteomes" id="UP000271162"/>
    </source>
</evidence>
<protein>
    <submittedName>
        <fullName evidence="4">HTH_11 domain-containing protein</fullName>
    </submittedName>
</protein>
<gene>
    <name evidence="2" type="ORF">NBR_LOCUS5765</name>
</gene>
<dbReference type="GO" id="GO:0005634">
    <property type="term" value="C:nucleus"/>
    <property type="evidence" value="ECO:0007669"/>
    <property type="project" value="UniProtKB-SubCell"/>
</dbReference>
<evidence type="ECO:0000313" key="4">
    <source>
        <dbReference type="WBParaSite" id="NBR_0000576401-mRNA-1"/>
    </source>
</evidence>
<dbReference type="AlphaFoldDB" id="A0A0N4XT66"/>
<dbReference type="Proteomes" id="UP000271162">
    <property type="component" value="Unassembled WGS sequence"/>
</dbReference>
<dbReference type="EMBL" id="UYSL01019757">
    <property type="protein sequence ID" value="VDL69354.1"/>
    <property type="molecule type" value="Genomic_DNA"/>
</dbReference>
<name>A0A0N4XT66_NIPBR</name>
<keyword evidence="3" id="KW-1185">Reference proteome</keyword>
<evidence type="ECO:0000313" key="2">
    <source>
        <dbReference type="EMBL" id="VDL69354.1"/>
    </source>
</evidence>